<sequence length="369" mass="43711">MKKYLRFSIYSGVTVILIVLWTRMVFKENLSHQILLKTAEISVAKETESEYKPMAEKDIQYYLRKARRRNEERQLRVKQICEKYNLGIYRDHNTSSLINHPKTPLYKVFLINTTSKISWCPVEHGAFETWLFYFGLLSGYTEQELGSALDLQDFIRQKHPAREAYEIEEALQTTLKFMVVSHPFERILSLYKESKNSAQRTKSNLTQNQVQSKRDQAHTINSRDKAMKDKSLEKHSTEFDFQHQKASFQDFISYILDTEFDSTLGSMTRLTPYYLLCTPCLLKYQIIAELETMMEDQIYIVKAADLQHVSKTPWRSASQVKPYSSHTGEEKKKYFSQISKTNIYRLFEKYKLDFELFNYDFEVYLDWAS</sequence>
<dbReference type="GO" id="GO:0016051">
    <property type="term" value="P:carbohydrate biosynthetic process"/>
    <property type="evidence" value="ECO:0007669"/>
    <property type="project" value="InterPro"/>
</dbReference>
<dbReference type="PANTHER" id="PTHR12137:SF63">
    <property type="entry name" value="CARBOHYDRATE SULFOTRANSFERASE"/>
    <property type="match status" value="1"/>
</dbReference>
<dbReference type="KEGG" id="btab:109043904"/>
<keyword evidence="5 9" id="KW-1133">Transmembrane helix</keyword>
<evidence type="ECO:0000313" key="12">
    <source>
        <dbReference type="Proteomes" id="UP001152759"/>
    </source>
</evidence>
<feature type="transmembrane region" description="Helical" evidence="9">
    <location>
        <begin position="7"/>
        <end position="26"/>
    </location>
</feature>
<evidence type="ECO:0000256" key="1">
    <source>
        <dbReference type="ARBA" id="ARBA00004323"/>
    </source>
</evidence>
<dbReference type="EC" id="2.8.2.-" evidence="9"/>
<dbReference type="GO" id="GO:0008146">
    <property type="term" value="F:sulfotransferase activity"/>
    <property type="evidence" value="ECO:0007669"/>
    <property type="project" value="InterPro"/>
</dbReference>
<organism evidence="11 12">
    <name type="scientific">Bemisia tabaci</name>
    <name type="common">Sweetpotato whitefly</name>
    <name type="synonym">Aleurodes tabaci</name>
    <dbReference type="NCBI Taxonomy" id="7038"/>
    <lineage>
        <taxon>Eukaryota</taxon>
        <taxon>Metazoa</taxon>
        <taxon>Ecdysozoa</taxon>
        <taxon>Arthropoda</taxon>
        <taxon>Hexapoda</taxon>
        <taxon>Insecta</taxon>
        <taxon>Pterygota</taxon>
        <taxon>Neoptera</taxon>
        <taxon>Paraneoptera</taxon>
        <taxon>Hemiptera</taxon>
        <taxon>Sternorrhyncha</taxon>
        <taxon>Aleyrodoidea</taxon>
        <taxon>Aleyrodidae</taxon>
        <taxon>Aleyrodinae</taxon>
        <taxon>Bemisia</taxon>
    </lineage>
</organism>
<keyword evidence="3 9" id="KW-0808">Transferase</keyword>
<keyword evidence="9" id="KW-0735">Signal-anchor</keyword>
<evidence type="ECO:0000256" key="4">
    <source>
        <dbReference type="ARBA" id="ARBA00022692"/>
    </source>
</evidence>
<dbReference type="Pfam" id="PF03567">
    <property type="entry name" value="Sulfotransfer_2"/>
    <property type="match status" value="1"/>
</dbReference>
<reference evidence="11" key="1">
    <citation type="submission" date="2021-12" db="EMBL/GenBank/DDBJ databases">
        <authorList>
            <person name="King R."/>
        </authorList>
    </citation>
    <scope>NUCLEOTIDE SEQUENCE</scope>
</reference>
<dbReference type="AlphaFoldDB" id="A0A9P0F3M7"/>
<gene>
    <name evidence="11" type="ORF">BEMITA_LOCUS5883</name>
</gene>
<dbReference type="PANTHER" id="PTHR12137">
    <property type="entry name" value="CARBOHYDRATE SULFOTRANSFERASE"/>
    <property type="match status" value="1"/>
</dbReference>
<evidence type="ECO:0000256" key="10">
    <source>
        <dbReference type="SAM" id="MobiDB-lite"/>
    </source>
</evidence>
<dbReference type="InterPro" id="IPR005331">
    <property type="entry name" value="Sulfotransferase"/>
</dbReference>
<evidence type="ECO:0000256" key="6">
    <source>
        <dbReference type="ARBA" id="ARBA00023034"/>
    </source>
</evidence>
<evidence type="ECO:0000256" key="5">
    <source>
        <dbReference type="ARBA" id="ARBA00022989"/>
    </source>
</evidence>
<feature type="region of interest" description="Disordered" evidence="10">
    <location>
        <begin position="198"/>
        <end position="229"/>
    </location>
</feature>
<dbReference type="EMBL" id="OU963864">
    <property type="protein sequence ID" value="CAH0386810.1"/>
    <property type="molecule type" value="Genomic_DNA"/>
</dbReference>
<evidence type="ECO:0000256" key="3">
    <source>
        <dbReference type="ARBA" id="ARBA00022679"/>
    </source>
</evidence>
<evidence type="ECO:0000256" key="7">
    <source>
        <dbReference type="ARBA" id="ARBA00023136"/>
    </source>
</evidence>
<evidence type="ECO:0000313" key="11">
    <source>
        <dbReference type="EMBL" id="CAH0386810.1"/>
    </source>
</evidence>
<keyword evidence="6 9" id="KW-0333">Golgi apparatus</keyword>
<feature type="compositionally biased region" description="Polar residues" evidence="10">
    <location>
        <begin position="198"/>
        <end position="211"/>
    </location>
</feature>
<dbReference type="InterPro" id="IPR018011">
    <property type="entry name" value="Carb_sulfotrans_8-10"/>
</dbReference>
<keyword evidence="12" id="KW-1185">Reference proteome</keyword>
<name>A0A9P0F3M7_BEMTA</name>
<dbReference type="GO" id="GO:0000139">
    <property type="term" value="C:Golgi membrane"/>
    <property type="evidence" value="ECO:0007669"/>
    <property type="project" value="UniProtKB-SubCell"/>
</dbReference>
<keyword evidence="8 9" id="KW-0325">Glycoprotein</keyword>
<comment type="subcellular location">
    <subcellularLocation>
        <location evidence="1 9">Golgi apparatus membrane</location>
        <topology evidence="1 9">Single-pass type II membrane protein</topology>
    </subcellularLocation>
</comment>
<dbReference type="Proteomes" id="UP001152759">
    <property type="component" value="Chromosome 3"/>
</dbReference>
<evidence type="ECO:0000256" key="9">
    <source>
        <dbReference type="RuleBase" id="RU364020"/>
    </source>
</evidence>
<proteinExistence type="inferred from homology"/>
<protein>
    <recommendedName>
        <fullName evidence="9">Carbohydrate sulfotransferase</fullName>
        <ecNumber evidence="9">2.8.2.-</ecNumber>
    </recommendedName>
</protein>
<evidence type="ECO:0000256" key="8">
    <source>
        <dbReference type="ARBA" id="ARBA00023180"/>
    </source>
</evidence>
<keyword evidence="7 9" id="KW-0472">Membrane</keyword>
<evidence type="ECO:0000256" key="2">
    <source>
        <dbReference type="ARBA" id="ARBA00006339"/>
    </source>
</evidence>
<feature type="compositionally biased region" description="Basic and acidic residues" evidence="10">
    <location>
        <begin position="212"/>
        <end position="229"/>
    </location>
</feature>
<keyword evidence="4 9" id="KW-0812">Transmembrane</keyword>
<accession>A0A9P0F3M7</accession>
<comment type="similarity">
    <text evidence="2 9">Belongs to the sulfotransferase 2 family.</text>
</comment>
<keyword evidence="9" id="KW-0119">Carbohydrate metabolism</keyword>